<dbReference type="AlphaFoldDB" id="A0A1I3GRE6"/>
<protein>
    <submittedName>
        <fullName evidence="1">Uncharacterized protein</fullName>
    </submittedName>
</protein>
<sequence>MNDTVRTYRGLEIHPLVYPHTPRGATGSYDYAAGFDAAVKICRRGDDDSQTASRVYPIPQQTPFLSAGEARKASTAYAERLIDGEVDGQSVHDIC</sequence>
<evidence type="ECO:0000313" key="1">
    <source>
        <dbReference type="EMBL" id="SFI25974.1"/>
    </source>
</evidence>
<evidence type="ECO:0000313" key="2">
    <source>
        <dbReference type="Proteomes" id="UP000199548"/>
    </source>
</evidence>
<dbReference type="EMBL" id="FOQU01000002">
    <property type="protein sequence ID" value="SFI25974.1"/>
    <property type="molecule type" value="Genomic_DNA"/>
</dbReference>
<dbReference type="OrthoDB" id="8926334at2"/>
<gene>
    <name evidence="1" type="ORF">SAMN05192543_102650</name>
</gene>
<proteinExistence type="predicted"/>
<organism evidence="1 2">
    <name type="scientific">Paraburkholderia megapolitana</name>
    <dbReference type="NCBI Taxonomy" id="420953"/>
    <lineage>
        <taxon>Bacteria</taxon>
        <taxon>Pseudomonadati</taxon>
        <taxon>Pseudomonadota</taxon>
        <taxon>Betaproteobacteria</taxon>
        <taxon>Burkholderiales</taxon>
        <taxon>Burkholderiaceae</taxon>
        <taxon>Paraburkholderia</taxon>
    </lineage>
</organism>
<keyword evidence="2" id="KW-1185">Reference proteome</keyword>
<dbReference type="Proteomes" id="UP000199548">
    <property type="component" value="Unassembled WGS sequence"/>
</dbReference>
<reference evidence="1 2" key="1">
    <citation type="submission" date="2016-10" db="EMBL/GenBank/DDBJ databases">
        <authorList>
            <person name="de Groot N.N."/>
        </authorList>
    </citation>
    <scope>NUCLEOTIDE SEQUENCE [LARGE SCALE GENOMIC DNA]</scope>
    <source>
        <strain evidence="1 2">LMG 23650</strain>
    </source>
</reference>
<dbReference type="RefSeq" id="WP_091010410.1">
    <property type="nucleotide sequence ID" value="NZ_CP041745.1"/>
</dbReference>
<name>A0A1I3GRE6_9BURK</name>
<accession>A0A1I3GRE6</accession>